<name>A0ABT2LKT2_9HYPH</name>
<keyword evidence="9" id="KW-1185">Reference proteome</keyword>
<evidence type="ECO:0000256" key="6">
    <source>
        <dbReference type="HAMAP-Rule" id="MF_00653"/>
    </source>
</evidence>
<evidence type="ECO:0000256" key="1">
    <source>
        <dbReference type="ARBA" id="ARBA00004886"/>
    </source>
</evidence>
<dbReference type="InterPro" id="IPR011842">
    <property type="entry name" value="PQQ_synth_PqqB"/>
</dbReference>
<evidence type="ECO:0000256" key="5">
    <source>
        <dbReference type="ARBA" id="ARBA00022905"/>
    </source>
</evidence>
<dbReference type="InterPro" id="IPR036866">
    <property type="entry name" value="RibonucZ/Hydroxyglut_hydro"/>
</dbReference>
<reference evidence="8 9" key="1">
    <citation type="submission" date="2022-09" db="EMBL/GenBank/DDBJ databases">
        <title>Chelativorans salina sp. nov., a novel slightly halophilic bacterium isolated from a saline lake sediment enrichment.</title>
        <authorList>
            <person name="Gao L."/>
            <person name="Fang B.-Z."/>
            <person name="Li W.-J."/>
        </authorList>
    </citation>
    <scope>NUCLEOTIDE SEQUENCE [LARGE SCALE GENOMIC DNA]</scope>
    <source>
        <strain evidence="8 9">EGI FJ00035</strain>
    </source>
</reference>
<dbReference type="HAMAP" id="MF_00653">
    <property type="entry name" value="PQQ_syn_PqqB"/>
    <property type="match status" value="1"/>
</dbReference>
<dbReference type="Gene3D" id="3.60.15.10">
    <property type="entry name" value="Ribonuclease Z/Hydroxyacylglutathione hydrolase-like"/>
    <property type="match status" value="1"/>
</dbReference>
<keyword evidence="4 6" id="KW-0813">Transport</keyword>
<evidence type="ECO:0000256" key="4">
    <source>
        <dbReference type="ARBA" id="ARBA00022448"/>
    </source>
</evidence>
<dbReference type="PANTHER" id="PTHR42663:SF7">
    <property type="entry name" value="COENZYME PQQ SYNTHESIS PROTEIN B"/>
    <property type="match status" value="1"/>
</dbReference>
<sequence>MRAVVLGAAAGGGFPQWNCGCRNCRAVREDAEGFLPRTQSSLAVSADGKRWAVLNASPDIREQINLTPALHPTGLRASPIASVLITNGDLDHIAGLLTLREKQPFKLFVTREIADILAANPVFRALDADCVEQICIGLEEEFELLPNVKARLFAVPGKVPLYAETGEVKTDIEGEQTVGVEIDGDAKAYYIPGCARMTRQLAERLAGAPLVFFDGTVWRDDEMQRAGVGDKTGARMGHMAMSGPLGSIEAFARLGAGRKVFIHINNTNPVLDPASAERKAAEEAGWEIGYDQMELSW</sequence>
<dbReference type="Pfam" id="PF12706">
    <property type="entry name" value="Lactamase_B_2"/>
    <property type="match status" value="1"/>
</dbReference>
<evidence type="ECO:0000256" key="3">
    <source>
        <dbReference type="ARBA" id="ARBA00015084"/>
    </source>
</evidence>
<dbReference type="PANTHER" id="PTHR42663">
    <property type="entry name" value="HYDROLASE C777.06C-RELATED-RELATED"/>
    <property type="match status" value="1"/>
</dbReference>
<comment type="similarity">
    <text evidence="2 6">Belongs to the PqqB family.</text>
</comment>
<proteinExistence type="inferred from homology"/>
<evidence type="ECO:0000313" key="9">
    <source>
        <dbReference type="Proteomes" id="UP001320831"/>
    </source>
</evidence>
<dbReference type="SUPFAM" id="SSF56281">
    <property type="entry name" value="Metallo-hydrolase/oxidoreductase"/>
    <property type="match status" value="1"/>
</dbReference>
<evidence type="ECO:0000256" key="2">
    <source>
        <dbReference type="ARBA" id="ARBA00008481"/>
    </source>
</evidence>
<evidence type="ECO:0000259" key="7">
    <source>
        <dbReference type="Pfam" id="PF12706"/>
    </source>
</evidence>
<gene>
    <name evidence="6 8" type="primary">pqqB</name>
    <name evidence="8" type="ORF">N5A92_04350</name>
</gene>
<dbReference type="InterPro" id="IPR001279">
    <property type="entry name" value="Metallo-B-lactamas"/>
</dbReference>
<comment type="function">
    <text evidence="6">May be involved in the transport of PQQ or its precursor to the periplasm.</text>
</comment>
<dbReference type="EMBL" id="JAOCZP010000001">
    <property type="protein sequence ID" value="MCT7374263.1"/>
    <property type="molecule type" value="Genomic_DNA"/>
</dbReference>
<feature type="domain" description="Metallo-beta-lactamase" evidence="7">
    <location>
        <begin position="50"/>
        <end position="264"/>
    </location>
</feature>
<evidence type="ECO:0000313" key="8">
    <source>
        <dbReference type="EMBL" id="MCT7374263.1"/>
    </source>
</evidence>
<accession>A0ABT2LKT2</accession>
<organism evidence="8 9">
    <name type="scientific">Chelativorans salis</name>
    <dbReference type="NCBI Taxonomy" id="2978478"/>
    <lineage>
        <taxon>Bacteria</taxon>
        <taxon>Pseudomonadati</taxon>
        <taxon>Pseudomonadota</taxon>
        <taxon>Alphaproteobacteria</taxon>
        <taxon>Hyphomicrobiales</taxon>
        <taxon>Phyllobacteriaceae</taxon>
        <taxon>Chelativorans</taxon>
    </lineage>
</organism>
<protein>
    <recommendedName>
        <fullName evidence="3 6">Coenzyme PQQ synthesis protein B</fullName>
    </recommendedName>
    <alternativeName>
        <fullName evidence="6">Pyrroloquinoline quinone biosynthesis protein B</fullName>
    </alternativeName>
</protein>
<dbReference type="RefSeq" id="WP_260900637.1">
    <property type="nucleotide sequence ID" value="NZ_JAOCZP010000001.1"/>
</dbReference>
<comment type="pathway">
    <text evidence="1 6">Cofactor biosynthesis; pyrroloquinoline quinone biosynthesis.</text>
</comment>
<dbReference type="Proteomes" id="UP001320831">
    <property type="component" value="Unassembled WGS sequence"/>
</dbReference>
<comment type="caution">
    <text evidence="8">The sequence shown here is derived from an EMBL/GenBank/DDBJ whole genome shotgun (WGS) entry which is preliminary data.</text>
</comment>
<keyword evidence="5 6" id="KW-0884">PQQ biosynthesis</keyword>
<dbReference type="NCBIfam" id="TIGR02108">
    <property type="entry name" value="PQQ_syn_pqqB"/>
    <property type="match status" value="1"/>
</dbReference>